<dbReference type="Proteomes" id="UP000800041">
    <property type="component" value="Unassembled WGS sequence"/>
</dbReference>
<reference evidence="1" key="1">
    <citation type="journal article" date="2020" name="Stud. Mycol.">
        <title>101 Dothideomycetes genomes: a test case for predicting lifestyles and emergence of pathogens.</title>
        <authorList>
            <person name="Haridas S."/>
            <person name="Albert R."/>
            <person name="Binder M."/>
            <person name="Bloem J."/>
            <person name="Labutti K."/>
            <person name="Salamov A."/>
            <person name="Andreopoulos B."/>
            <person name="Baker S."/>
            <person name="Barry K."/>
            <person name="Bills G."/>
            <person name="Bluhm B."/>
            <person name="Cannon C."/>
            <person name="Castanera R."/>
            <person name="Culley D."/>
            <person name="Daum C."/>
            <person name="Ezra D."/>
            <person name="Gonzalez J."/>
            <person name="Henrissat B."/>
            <person name="Kuo A."/>
            <person name="Liang C."/>
            <person name="Lipzen A."/>
            <person name="Lutzoni F."/>
            <person name="Magnuson J."/>
            <person name="Mondo S."/>
            <person name="Nolan M."/>
            <person name="Ohm R."/>
            <person name="Pangilinan J."/>
            <person name="Park H.-J."/>
            <person name="Ramirez L."/>
            <person name="Alfaro M."/>
            <person name="Sun H."/>
            <person name="Tritt A."/>
            <person name="Yoshinaga Y."/>
            <person name="Zwiers L.-H."/>
            <person name="Turgeon B."/>
            <person name="Goodwin S."/>
            <person name="Spatafora J."/>
            <person name="Crous P."/>
            <person name="Grigoriev I."/>
        </authorList>
    </citation>
    <scope>NUCLEOTIDE SEQUENCE</scope>
    <source>
        <strain evidence="1">CBS 113979</strain>
    </source>
</reference>
<organism evidence="1 2">
    <name type="scientific">Aulographum hederae CBS 113979</name>
    <dbReference type="NCBI Taxonomy" id="1176131"/>
    <lineage>
        <taxon>Eukaryota</taxon>
        <taxon>Fungi</taxon>
        <taxon>Dikarya</taxon>
        <taxon>Ascomycota</taxon>
        <taxon>Pezizomycotina</taxon>
        <taxon>Dothideomycetes</taxon>
        <taxon>Pleosporomycetidae</taxon>
        <taxon>Aulographales</taxon>
        <taxon>Aulographaceae</taxon>
    </lineage>
</organism>
<protein>
    <submittedName>
        <fullName evidence="1">Uncharacterized protein</fullName>
    </submittedName>
</protein>
<name>A0A6G1H3L5_9PEZI</name>
<dbReference type="AlphaFoldDB" id="A0A6G1H3L5"/>
<proteinExistence type="predicted"/>
<gene>
    <name evidence="1" type="ORF">K402DRAFT_43116</name>
</gene>
<keyword evidence="2" id="KW-1185">Reference proteome</keyword>
<evidence type="ECO:0000313" key="1">
    <source>
        <dbReference type="EMBL" id="KAF1987647.1"/>
    </source>
</evidence>
<accession>A0A6G1H3L5</accession>
<evidence type="ECO:0000313" key="2">
    <source>
        <dbReference type="Proteomes" id="UP000800041"/>
    </source>
</evidence>
<dbReference type="EMBL" id="ML977151">
    <property type="protein sequence ID" value="KAF1987647.1"/>
    <property type="molecule type" value="Genomic_DNA"/>
</dbReference>
<sequence>MYGAVRVTPWLVGWLRTATNYSFPGRPGDDLFDSPSAESKVKLLGQARGVGARRWSVRVSGSMNFTRQLFRLLRTLASVCTLQPTLGAPSTLIHHPVPTSTPQSALGLIAITITSPSPHPPTQRYAVPVPSLLLFALFVLSAAHFNLHSVSWSRPFPGPPCFPTIAIIPSRFRL</sequence>